<reference evidence="3" key="1">
    <citation type="submission" date="2021-07" db="EMBL/GenBank/DDBJ databases">
        <title>Shewanella sp. YLB-07 whole genome sequence.</title>
        <authorList>
            <person name="Yu L."/>
        </authorList>
    </citation>
    <scope>NUCLEOTIDE SEQUENCE</scope>
    <source>
        <strain evidence="3">YLB-08</strain>
    </source>
</reference>
<protein>
    <recommendedName>
        <fullName evidence="5">Lipoprotein</fullName>
    </recommendedName>
</protein>
<gene>
    <name evidence="3" type="ORF">FM038_006775</name>
</gene>
<dbReference type="EMBL" id="CP045503">
    <property type="protein sequence ID" value="QPG60372.2"/>
    <property type="molecule type" value="Genomic_DNA"/>
</dbReference>
<proteinExistence type="predicted"/>
<feature type="compositionally biased region" description="Gly residues" evidence="1">
    <location>
        <begin position="36"/>
        <end position="45"/>
    </location>
</feature>
<feature type="signal peptide" evidence="2">
    <location>
        <begin position="1"/>
        <end position="18"/>
    </location>
</feature>
<sequence length="429" mass="46478">MNKVLLASLLVTSLVTVAACNSDSSSTKPVPETTGSGTGSTGSGSGSENSGSDLSADTLALDINNVPESLSATYSPALKFNRYTQVQAPNGKPIHLIAQDKLSDNQIVRARSILTHYLTNYPDSEYGSDKSTVANKMADNGAILLLLNGQDDGTNPATNLGGQPLYQNEIQVEGGSWYINQTYDSHRDASFEEILHLVHDYGIGVDQNPEFIGALADYQAEIRSAQIVALNDKLWGIGSPDWIAELTPENSLTQEYLASVIDAYYGLWGAWSGSETHSMWGGYVAKTRAEITNEDPQGSKLMDNKFFHPYLTYNARIDASFEGDFSLKFNSSLGYTHHAQYLKDVTLTGDNNSNVIVNGFDNFITGNTANNIVFFSGGSSEYTIEKQADGSTLISDMVDNRDGVNRVVAIEEASFSDTKICIKTEKNCV</sequence>
<name>A0ABX6VCX3_9GAMM</name>
<accession>A0ABX6VCX3</accession>
<dbReference type="RefSeq" id="WP_185965769.1">
    <property type="nucleotide sequence ID" value="NZ_CP045503.2"/>
</dbReference>
<evidence type="ECO:0000256" key="2">
    <source>
        <dbReference type="SAM" id="SignalP"/>
    </source>
</evidence>
<dbReference type="Proteomes" id="UP000316416">
    <property type="component" value="Chromosome"/>
</dbReference>
<keyword evidence="4" id="KW-1185">Reference proteome</keyword>
<feature type="region of interest" description="Disordered" evidence="1">
    <location>
        <begin position="22"/>
        <end position="54"/>
    </location>
</feature>
<evidence type="ECO:0000313" key="3">
    <source>
        <dbReference type="EMBL" id="QPG60372.2"/>
    </source>
</evidence>
<keyword evidence="2" id="KW-0732">Signal</keyword>
<organism evidence="3 4">
    <name type="scientific">Shewanella eurypsychrophilus</name>
    <dbReference type="NCBI Taxonomy" id="2593656"/>
    <lineage>
        <taxon>Bacteria</taxon>
        <taxon>Pseudomonadati</taxon>
        <taxon>Pseudomonadota</taxon>
        <taxon>Gammaproteobacteria</taxon>
        <taxon>Alteromonadales</taxon>
        <taxon>Shewanellaceae</taxon>
        <taxon>Shewanella</taxon>
    </lineage>
</organism>
<evidence type="ECO:0008006" key="5">
    <source>
        <dbReference type="Google" id="ProtNLM"/>
    </source>
</evidence>
<evidence type="ECO:0000256" key="1">
    <source>
        <dbReference type="SAM" id="MobiDB-lite"/>
    </source>
</evidence>
<evidence type="ECO:0000313" key="4">
    <source>
        <dbReference type="Proteomes" id="UP000316416"/>
    </source>
</evidence>
<dbReference type="PROSITE" id="PS51257">
    <property type="entry name" value="PROKAR_LIPOPROTEIN"/>
    <property type="match status" value="1"/>
</dbReference>
<feature type="chain" id="PRO_5045423200" description="Lipoprotein" evidence="2">
    <location>
        <begin position="19"/>
        <end position="429"/>
    </location>
</feature>